<evidence type="ECO:0000313" key="3">
    <source>
        <dbReference type="Proteomes" id="UP001140949"/>
    </source>
</evidence>
<dbReference type="GO" id="GO:0007143">
    <property type="term" value="P:female meiotic nuclear division"/>
    <property type="evidence" value="ECO:0007669"/>
    <property type="project" value="InterPro"/>
</dbReference>
<name>A0AAX6EUK4_IRIPA</name>
<feature type="compositionally biased region" description="Polar residues" evidence="1">
    <location>
        <begin position="147"/>
        <end position="165"/>
    </location>
</feature>
<feature type="compositionally biased region" description="Low complexity" evidence="1">
    <location>
        <begin position="134"/>
        <end position="146"/>
    </location>
</feature>
<evidence type="ECO:0000256" key="1">
    <source>
        <dbReference type="SAM" id="MobiDB-lite"/>
    </source>
</evidence>
<gene>
    <name evidence="2" type="ORF">M6B38_169185</name>
</gene>
<dbReference type="PANTHER" id="PTHR33385:SF18">
    <property type="entry name" value="XRI1-LIKE PROTEIN"/>
    <property type="match status" value="1"/>
</dbReference>
<feature type="region of interest" description="Disordered" evidence="1">
    <location>
        <begin position="128"/>
        <end position="171"/>
    </location>
</feature>
<dbReference type="EMBL" id="JANAVB010033819">
    <property type="protein sequence ID" value="KAJ6807601.1"/>
    <property type="molecule type" value="Genomic_DNA"/>
</dbReference>
<dbReference type="GO" id="GO:0007140">
    <property type="term" value="P:male meiotic nuclear division"/>
    <property type="evidence" value="ECO:0007669"/>
    <property type="project" value="InterPro"/>
</dbReference>
<keyword evidence="3" id="KW-1185">Reference proteome</keyword>
<comment type="caution">
    <text evidence="2">The sequence shown here is derived from an EMBL/GenBank/DDBJ whole genome shotgun (WGS) entry which is preliminary data.</text>
</comment>
<reference evidence="2" key="2">
    <citation type="submission" date="2023-04" db="EMBL/GenBank/DDBJ databases">
        <authorList>
            <person name="Bruccoleri R.E."/>
            <person name="Oakeley E.J."/>
            <person name="Faust A.-M."/>
            <person name="Dessus-Babus S."/>
            <person name="Altorfer M."/>
            <person name="Burckhardt D."/>
            <person name="Oertli M."/>
            <person name="Naumann U."/>
            <person name="Petersen F."/>
            <person name="Wong J."/>
        </authorList>
    </citation>
    <scope>NUCLEOTIDE SEQUENCE</scope>
    <source>
        <strain evidence="2">GSM-AAB239-AS_SAM_17_03QT</strain>
        <tissue evidence="2">Leaf</tissue>
    </source>
</reference>
<dbReference type="PANTHER" id="PTHR33385">
    <property type="entry name" value="PROTEIN XRI1"/>
    <property type="match status" value="1"/>
</dbReference>
<reference evidence="2" key="1">
    <citation type="journal article" date="2023" name="GigaByte">
        <title>Genome assembly of the bearded iris, Iris pallida Lam.</title>
        <authorList>
            <person name="Bruccoleri R.E."/>
            <person name="Oakeley E.J."/>
            <person name="Faust A.M.E."/>
            <person name="Altorfer M."/>
            <person name="Dessus-Babus S."/>
            <person name="Burckhardt D."/>
            <person name="Oertli M."/>
            <person name="Naumann U."/>
            <person name="Petersen F."/>
            <person name="Wong J."/>
        </authorList>
    </citation>
    <scope>NUCLEOTIDE SEQUENCE</scope>
    <source>
        <strain evidence="2">GSM-AAB239-AS_SAM_17_03QT</strain>
    </source>
</reference>
<dbReference type="InterPro" id="IPR039933">
    <property type="entry name" value="XRI1"/>
</dbReference>
<sequence>MMASDSYFLGSHQPSSLDWDPHSFVFGDLHDHTLTLGPAGSPMSTTSEASSTGYLQDAVADWEDRRKRRRAEAATEDFEEILQGFWDSSSVDGSMGNLNCLFQDTSTTMADEFIMDFSMPMKETLVEAPKPQEDLLSPPSSSSQDSMTNIEQDYNSRNSKSSQLGLATKDPESLHVMGKKKKVVYPFTVVKPGGLEGDMTLADINERMLKRPTRPVKHPVGKFALRPCVRGKGPGLSGKAVVGLTRIHTQGRGTITIIRTRG</sequence>
<accession>A0AAX6EUK4</accession>
<protein>
    <recommendedName>
        <fullName evidence="4">Protein XRI1</fullName>
    </recommendedName>
</protein>
<evidence type="ECO:0000313" key="2">
    <source>
        <dbReference type="EMBL" id="KAJ6807601.1"/>
    </source>
</evidence>
<organism evidence="2 3">
    <name type="scientific">Iris pallida</name>
    <name type="common">Sweet iris</name>
    <dbReference type="NCBI Taxonomy" id="29817"/>
    <lineage>
        <taxon>Eukaryota</taxon>
        <taxon>Viridiplantae</taxon>
        <taxon>Streptophyta</taxon>
        <taxon>Embryophyta</taxon>
        <taxon>Tracheophyta</taxon>
        <taxon>Spermatophyta</taxon>
        <taxon>Magnoliopsida</taxon>
        <taxon>Liliopsida</taxon>
        <taxon>Asparagales</taxon>
        <taxon>Iridaceae</taxon>
        <taxon>Iridoideae</taxon>
        <taxon>Irideae</taxon>
        <taxon>Iris</taxon>
    </lineage>
</organism>
<evidence type="ECO:0008006" key="4">
    <source>
        <dbReference type="Google" id="ProtNLM"/>
    </source>
</evidence>
<dbReference type="Proteomes" id="UP001140949">
    <property type="component" value="Unassembled WGS sequence"/>
</dbReference>
<dbReference type="AlphaFoldDB" id="A0AAX6EUK4"/>
<proteinExistence type="predicted"/>